<protein>
    <submittedName>
        <fullName evidence="1">Putative membrane protein</fullName>
    </submittedName>
</protein>
<evidence type="ECO:0000313" key="2">
    <source>
        <dbReference type="Proteomes" id="UP000030624"/>
    </source>
</evidence>
<proteinExistence type="predicted"/>
<gene>
    <name evidence="1" type="ORF">GACE_2282</name>
</gene>
<dbReference type="AlphaFoldDB" id="A0A0A7GDX3"/>
<dbReference type="EMBL" id="CP009552">
    <property type="protein sequence ID" value="AIY90053.1"/>
    <property type="molecule type" value="Genomic_DNA"/>
</dbReference>
<reference evidence="1 2" key="1">
    <citation type="journal article" date="2015" name="Appl. Environ. Microbiol.">
        <title>The Geoglobus acetivorans genome: Fe(III) reduction, acetate utilization, autotrophic growth, and degradation of aromatic compounds in a hyperthermophilic archaeon.</title>
        <authorList>
            <person name="Mardanov A.V."/>
            <person name="Slododkina G.B."/>
            <person name="Slobodkin A.I."/>
            <person name="Beletsky A.V."/>
            <person name="Gavrilov S.N."/>
            <person name="Kublanov I.V."/>
            <person name="Bonch-Osmolovskaya E.A."/>
            <person name="Skryabin K.G."/>
            <person name="Ravin N.V."/>
        </authorList>
    </citation>
    <scope>NUCLEOTIDE SEQUENCE [LARGE SCALE GENOMIC DNA]</scope>
    <source>
        <strain evidence="1 2">SBH6</strain>
    </source>
</reference>
<dbReference type="eggNOG" id="ENOG502N5A2">
    <property type="taxonomic scope" value="Archaea"/>
</dbReference>
<dbReference type="Proteomes" id="UP000030624">
    <property type="component" value="Chromosome"/>
</dbReference>
<evidence type="ECO:0000313" key="1">
    <source>
        <dbReference type="EMBL" id="AIY90053.1"/>
    </source>
</evidence>
<accession>A0A0A7GDX3</accession>
<name>A0A0A7GDX3_GEOAI</name>
<dbReference type="KEGG" id="gac:GACE_2282"/>
<organism evidence="1 2">
    <name type="scientific">Geoglobus acetivorans</name>
    <dbReference type="NCBI Taxonomy" id="565033"/>
    <lineage>
        <taxon>Archaea</taxon>
        <taxon>Methanobacteriati</taxon>
        <taxon>Methanobacteriota</taxon>
        <taxon>Archaeoglobi</taxon>
        <taxon>Archaeoglobales</taxon>
        <taxon>Archaeoglobaceae</taxon>
        <taxon>Geoglobus</taxon>
    </lineage>
</organism>
<dbReference type="HOGENOM" id="CLU_2504816_0_0_2"/>
<sequence length="85" mass="8903">MLFVGLPLPARLIIALLYDLVDALNMVSVLGDIGEGFGGGLVGFLLTGNLKATLAVAIDGILPPPFDFFPTATTIVIADEMGWLE</sequence>
<dbReference type="STRING" id="565033.GACE_2282"/>